<name>A0A1M3KXH2_9BACT</name>
<organism evidence="1 2">
    <name type="scientific">Candidatus Kapaibacterium thiocyanatum</name>
    <dbReference type="NCBI Taxonomy" id="1895771"/>
    <lineage>
        <taxon>Bacteria</taxon>
        <taxon>Pseudomonadati</taxon>
        <taxon>Candidatus Kapaibacteriota</taxon>
        <taxon>Candidatus Kapaibacteriia</taxon>
        <taxon>Candidatus Kapaibacteriales</taxon>
        <taxon>Candidatus Kapaibacteriaceae</taxon>
        <taxon>Candidatus Kapaibacterium</taxon>
    </lineage>
</organism>
<protein>
    <submittedName>
        <fullName evidence="1">Uncharacterized protein</fullName>
    </submittedName>
</protein>
<comment type="caution">
    <text evidence="1">The sequence shown here is derived from an EMBL/GenBank/DDBJ whole genome shotgun (WGS) entry which is preliminary data.</text>
</comment>
<proteinExistence type="predicted"/>
<sequence length="110" mass="12291">MYTTVHVQFSKDIDLNHFKIIDITSTGDEMEINDQLEVRMGTAEGVRGAWLRDLHAQVILRFSAAGGRAGEEAQLVVEFDRATGTKRHVIEMQFDDRGYCSTGSMVLPTS</sequence>
<dbReference type="EMBL" id="MKVH01000024">
    <property type="protein sequence ID" value="OJX57108.1"/>
    <property type="molecule type" value="Genomic_DNA"/>
</dbReference>
<dbReference type="STRING" id="1895771.BGO89_11425"/>
<dbReference type="Proteomes" id="UP000184233">
    <property type="component" value="Unassembled WGS sequence"/>
</dbReference>
<evidence type="ECO:0000313" key="1">
    <source>
        <dbReference type="EMBL" id="OJX57108.1"/>
    </source>
</evidence>
<gene>
    <name evidence="1" type="ORF">BGO89_11425</name>
</gene>
<evidence type="ECO:0000313" key="2">
    <source>
        <dbReference type="Proteomes" id="UP000184233"/>
    </source>
</evidence>
<accession>A0A1M3KXH2</accession>
<reference evidence="1 2" key="1">
    <citation type="submission" date="2016-09" db="EMBL/GenBank/DDBJ databases">
        <title>Genome-resolved meta-omics ties microbial dynamics to process performance in biotechnology for thiocyanate degradation.</title>
        <authorList>
            <person name="Kantor R.S."/>
            <person name="Huddy R.J."/>
            <person name="Iyer R."/>
            <person name="Thomas B.C."/>
            <person name="Brown C.T."/>
            <person name="Anantharaman K."/>
            <person name="Tringe S."/>
            <person name="Hettich R.L."/>
            <person name="Harrison S.T."/>
            <person name="Banfield J.F."/>
        </authorList>
    </citation>
    <scope>NUCLEOTIDE SEQUENCE [LARGE SCALE GENOMIC DNA]</scope>
    <source>
        <strain evidence="1">59-99</strain>
    </source>
</reference>
<dbReference type="AlphaFoldDB" id="A0A1M3KXH2"/>